<dbReference type="EMBL" id="CAJOBE010011276">
    <property type="protein sequence ID" value="CAF4127301.1"/>
    <property type="molecule type" value="Genomic_DNA"/>
</dbReference>
<evidence type="ECO:0000313" key="1">
    <source>
        <dbReference type="EMBL" id="CAF1397088.1"/>
    </source>
</evidence>
<reference evidence="1" key="1">
    <citation type="submission" date="2021-02" db="EMBL/GenBank/DDBJ databases">
        <authorList>
            <person name="Nowell W R."/>
        </authorList>
    </citation>
    <scope>NUCLEOTIDE SEQUENCE</scope>
</reference>
<dbReference type="Proteomes" id="UP000663874">
    <property type="component" value="Unassembled WGS sequence"/>
</dbReference>
<dbReference type="Proteomes" id="UP000663823">
    <property type="component" value="Unassembled WGS sequence"/>
</dbReference>
<evidence type="ECO:0000313" key="2">
    <source>
        <dbReference type="EMBL" id="CAF1455738.1"/>
    </source>
</evidence>
<protein>
    <submittedName>
        <fullName evidence="1">Uncharacterized protein</fullName>
    </submittedName>
</protein>
<evidence type="ECO:0000313" key="5">
    <source>
        <dbReference type="Proteomes" id="UP000663882"/>
    </source>
</evidence>
<evidence type="ECO:0000313" key="3">
    <source>
        <dbReference type="EMBL" id="CAF3984372.1"/>
    </source>
</evidence>
<name>A0A815KJG7_9BILA</name>
<sequence length="142" mass="16141">MLPRFSRVNFGKGIDIDQGNSKIVKAIAGTQILCIKIFTEFLCEIEYSSSQKLENIDVLYSLWGINIRFDKILHDSICTSSLTLLQCLSNCFCPLPDTILDRFCLQILSQIRLKIKWLDIESSSMERILLAAEYSNLCGLVL</sequence>
<dbReference type="EMBL" id="CAJOAX010006553">
    <property type="protein sequence ID" value="CAF3984372.1"/>
    <property type="molecule type" value="Genomic_DNA"/>
</dbReference>
<gene>
    <name evidence="4" type="ORF">FNK824_LOCUS32579</name>
    <name evidence="3" type="ORF">OTI717_LOCUS28126</name>
    <name evidence="1" type="ORF">RFH988_LOCUS34643</name>
    <name evidence="2" type="ORF">SEV965_LOCUS33916</name>
</gene>
<organism evidence="1 5">
    <name type="scientific">Rotaria sordida</name>
    <dbReference type="NCBI Taxonomy" id="392033"/>
    <lineage>
        <taxon>Eukaryota</taxon>
        <taxon>Metazoa</taxon>
        <taxon>Spiralia</taxon>
        <taxon>Gnathifera</taxon>
        <taxon>Rotifera</taxon>
        <taxon>Eurotatoria</taxon>
        <taxon>Bdelloidea</taxon>
        <taxon>Philodinida</taxon>
        <taxon>Philodinidae</taxon>
        <taxon>Rotaria</taxon>
    </lineage>
</organism>
<dbReference type="Proteomes" id="UP000663889">
    <property type="component" value="Unassembled WGS sequence"/>
</dbReference>
<dbReference type="Proteomes" id="UP000663882">
    <property type="component" value="Unassembled WGS sequence"/>
</dbReference>
<proteinExistence type="predicted"/>
<comment type="caution">
    <text evidence="1">The sequence shown here is derived from an EMBL/GenBank/DDBJ whole genome shotgun (WGS) entry which is preliminary data.</text>
</comment>
<evidence type="ECO:0000313" key="4">
    <source>
        <dbReference type="EMBL" id="CAF4127301.1"/>
    </source>
</evidence>
<dbReference type="OrthoDB" id="10002392at2759"/>
<dbReference type="EMBL" id="CAJNOU010004813">
    <property type="protein sequence ID" value="CAF1455738.1"/>
    <property type="molecule type" value="Genomic_DNA"/>
</dbReference>
<dbReference type="AlphaFoldDB" id="A0A815KJG7"/>
<dbReference type="EMBL" id="CAJNOO010004886">
    <property type="protein sequence ID" value="CAF1397088.1"/>
    <property type="molecule type" value="Genomic_DNA"/>
</dbReference>
<accession>A0A815KJG7</accession>